<sequence length="265" mass="28229">MNRMACDRDAGLRLIELGIAADRIGKLVLSFLVRLHRGPSVFLAITTITLGGGFLSGCSGPLSTMDPAGPSAEAINSIWWAMLAGAAAIFLLVGGLLAWAFVRRGDGTVSARTWIVGGGLIFPTVVLLMLLAYGLVIGERLLPRSGPDVVEVEARSSRWQWTFHHRRADGSVLSTPGVLHIPAGRPVDVVLTTQDVIHAFWVPRLAGKMDAIPGHRNVLRIEAGAPGTHPGICAEYCGIGHARHSFRVVVHDEAGWARFLAGEGA</sequence>
<feature type="domain" description="Cytochrome oxidase subunit II copper A binding" evidence="10">
    <location>
        <begin position="147"/>
        <end position="262"/>
    </location>
</feature>
<evidence type="ECO:0000256" key="1">
    <source>
        <dbReference type="ARBA" id="ARBA00004141"/>
    </source>
</evidence>
<keyword evidence="12" id="KW-1185">Reference proteome</keyword>
<evidence type="ECO:0000256" key="2">
    <source>
        <dbReference type="ARBA" id="ARBA00007866"/>
    </source>
</evidence>
<dbReference type="PROSITE" id="PS50857">
    <property type="entry name" value="COX2_CUA"/>
    <property type="match status" value="1"/>
</dbReference>
<evidence type="ECO:0000256" key="8">
    <source>
        <dbReference type="ARBA" id="ARBA00047816"/>
    </source>
</evidence>
<keyword evidence="5" id="KW-0249">Electron transport</keyword>
<comment type="similarity">
    <text evidence="2">Belongs to the cytochrome c oxidase subunit 2 family.</text>
</comment>
<name>A0ABV3RCB9_9SPHN</name>
<keyword evidence="3" id="KW-0813">Transport</keyword>
<evidence type="ECO:0000256" key="4">
    <source>
        <dbReference type="ARBA" id="ARBA00022692"/>
    </source>
</evidence>
<dbReference type="PANTHER" id="PTHR22888:SF9">
    <property type="entry name" value="CYTOCHROME C OXIDASE SUBUNIT 2"/>
    <property type="match status" value="1"/>
</dbReference>
<dbReference type="RefSeq" id="WP_367772303.1">
    <property type="nucleotide sequence ID" value="NZ_JBFNXR010000022.1"/>
</dbReference>
<dbReference type="InterPro" id="IPR045187">
    <property type="entry name" value="CcO_II"/>
</dbReference>
<gene>
    <name evidence="11" type="ORF">ABUH87_08010</name>
</gene>
<keyword evidence="4 9" id="KW-0812">Transmembrane</keyword>
<protein>
    <submittedName>
        <fullName evidence="11">Cytochrome c oxidase subunit II</fullName>
    </submittedName>
</protein>
<proteinExistence type="inferred from homology"/>
<dbReference type="InterPro" id="IPR002429">
    <property type="entry name" value="CcO_II-like_C"/>
</dbReference>
<comment type="subcellular location">
    <subcellularLocation>
        <location evidence="1">Membrane</location>
        <topology evidence="1">Multi-pass membrane protein</topology>
    </subcellularLocation>
</comment>
<feature type="transmembrane region" description="Helical" evidence="9">
    <location>
        <begin position="40"/>
        <end position="57"/>
    </location>
</feature>
<dbReference type="InterPro" id="IPR036257">
    <property type="entry name" value="Cyt_c_oxidase_su2_TM_sf"/>
</dbReference>
<feature type="transmembrane region" description="Helical" evidence="9">
    <location>
        <begin position="77"/>
        <end position="102"/>
    </location>
</feature>
<evidence type="ECO:0000256" key="3">
    <source>
        <dbReference type="ARBA" id="ARBA00022448"/>
    </source>
</evidence>
<keyword evidence="7 9" id="KW-0472">Membrane</keyword>
<dbReference type="Pfam" id="PF00116">
    <property type="entry name" value="COX2"/>
    <property type="match status" value="1"/>
</dbReference>
<evidence type="ECO:0000259" key="10">
    <source>
        <dbReference type="PROSITE" id="PS50857"/>
    </source>
</evidence>
<evidence type="ECO:0000313" key="12">
    <source>
        <dbReference type="Proteomes" id="UP001556118"/>
    </source>
</evidence>
<evidence type="ECO:0000256" key="7">
    <source>
        <dbReference type="ARBA" id="ARBA00023136"/>
    </source>
</evidence>
<comment type="catalytic activity">
    <reaction evidence="8">
        <text>4 Fe(II)-[cytochrome c] + O2 + 8 H(+)(in) = 4 Fe(III)-[cytochrome c] + 2 H2O + 4 H(+)(out)</text>
        <dbReference type="Rhea" id="RHEA:11436"/>
        <dbReference type="Rhea" id="RHEA-COMP:10350"/>
        <dbReference type="Rhea" id="RHEA-COMP:14399"/>
        <dbReference type="ChEBI" id="CHEBI:15377"/>
        <dbReference type="ChEBI" id="CHEBI:15378"/>
        <dbReference type="ChEBI" id="CHEBI:15379"/>
        <dbReference type="ChEBI" id="CHEBI:29033"/>
        <dbReference type="ChEBI" id="CHEBI:29034"/>
        <dbReference type="EC" id="7.1.1.9"/>
    </reaction>
</comment>
<evidence type="ECO:0000256" key="9">
    <source>
        <dbReference type="SAM" id="Phobius"/>
    </source>
</evidence>
<dbReference type="Gene3D" id="2.60.40.420">
    <property type="entry name" value="Cupredoxins - blue copper proteins"/>
    <property type="match status" value="1"/>
</dbReference>
<dbReference type="InterPro" id="IPR008972">
    <property type="entry name" value="Cupredoxin"/>
</dbReference>
<dbReference type="SUPFAM" id="SSF49503">
    <property type="entry name" value="Cupredoxins"/>
    <property type="match status" value="1"/>
</dbReference>
<dbReference type="PANTHER" id="PTHR22888">
    <property type="entry name" value="CYTOCHROME C OXIDASE, SUBUNIT II"/>
    <property type="match status" value="1"/>
</dbReference>
<comment type="caution">
    <text evidence="11">The sequence shown here is derived from an EMBL/GenBank/DDBJ whole genome shotgun (WGS) entry which is preliminary data.</text>
</comment>
<dbReference type="Proteomes" id="UP001556118">
    <property type="component" value="Unassembled WGS sequence"/>
</dbReference>
<accession>A0ABV3RCB9</accession>
<keyword evidence="6 9" id="KW-1133">Transmembrane helix</keyword>
<dbReference type="EMBL" id="JBFNXR010000022">
    <property type="protein sequence ID" value="MEW9855125.1"/>
    <property type="molecule type" value="Genomic_DNA"/>
</dbReference>
<evidence type="ECO:0000256" key="6">
    <source>
        <dbReference type="ARBA" id="ARBA00022989"/>
    </source>
</evidence>
<feature type="transmembrane region" description="Helical" evidence="9">
    <location>
        <begin position="114"/>
        <end position="136"/>
    </location>
</feature>
<evidence type="ECO:0000256" key="5">
    <source>
        <dbReference type="ARBA" id="ARBA00022982"/>
    </source>
</evidence>
<reference evidence="11 12" key="1">
    <citation type="submission" date="2024-06" db="EMBL/GenBank/DDBJ databases">
        <title>Novosphingobium rhizovicinus M1R2S20.</title>
        <authorList>
            <person name="Sun J.-Q."/>
        </authorList>
    </citation>
    <scope>NUCLEOTIDE SEQUENCE [LARGE SCALE GENOMIC DNA]</scope>
    <source>
        <strain evidence="11 12">M1R2S20</strain>
    </source>
</reference>
<evidence type="ECO:0000313" key="11">
    <source>
        <dbReference type="EMBL" id="MEW9855125.1"/>
    </source>
</evidence>
<organism evidence="11 12">
    <name type="scientific">Novosphingobium rhizovicinum</name>
    <dbReference type="NCBI Taxonomy" id="3228928"/>
    <lineage>
        <taxon>Bacteria</taxon>
        <taxon>Pseudomonadati</taxon>
        <taxon>Pseudomonadota</taxon>
        <taxon>Alphaproteobacteria</taxon>
        <taxon>Sphingomonadales</taxon>
        <taxon>Sphingomonadaceae</taxon>
        <taxon>Novosphingobium</taxon>
    </lineage>
</organism>
<dbReference type="Gene3D" id="1.10.287.90">
    <property type="match status" value="1"/>
</dbReference>